<dbReference type="WBParaSite" id="GPUH_0000893801-mRNA-1">
    <property type="protein sequence ID" value="GPUH_0000893801-mRNA-1"/>
    <property type="gene ID" value="GPUH_0000893801"/>
</dbReference>
<protein>
    <submittedName>
        <fullName evidence="3">Ovule protein</fullName>
    </submittedName>
</protein>
<reference evidence="3" key="1">
    <citation type="submission" date="2016-06" db="UniProtKB">
        <authorList>
            <consortium name="WormBaseParasite"/>
        </authorList>
    </citation>
    <scope>IDENTIFICATION</scope>
</reference>
<dbReference type="AlphaFoldDB" id="A0A183DJN7"/>
<evidence type="ECO:0000313" key="3">
    <source>
        <dbReference type="WBParaSite" id="GPUH_0000893801-mRNA-1"/>
    </source>
</evidence>
<name>A0A183DJN7_9BILA</name>
<organism evidence="3">
    <name type="scientific">Gongylonema pulchrum</name>
    <dbReference type="NCBI Taxonomy" id="637853"/>
    <lineage>
        <taxon>Eukaryota</taxon>
        <taxon>Metazoa</taxon>
        <taxon>Ecdysozoa</taxon>
        <taxon>Nematoda</taxon>
        <taxon>Chromadorea</taxon>
        <taxon>Rhabditida</taxon>
        <taxon>Spirurina</taxon>
        <taxon>Spiruromorpha</taxon>
        <taxon>Spiruroidea</taxon>
        <taxon>Gongylonematidae</taxon>
        <taxon>Gongylonema</taxon>
    </lineage>
</organism>
<gene>
    <name evidence="1" type="ORF">GPUH_LOCUS8927</name>
</gene>
<proteinExistence type="predicted"/>
<reference evidence="1 2" key="2">
    <citation type="submission" date="2018-11" db="EMBL/GenBank/DDBJ databases">
        <authorList>
            <consortium name="Pathogen Informatics"/>
        </authorList>
    </citation>
    <scope>NUCLEOTIDE SEQUENCE [LARGE SCALE GENOMIC DNA]</scope>
</reference>
<evidence type="ECO:0000313" key="2">
    <source>
        <dbReference type="Proteomes" id="UP000271098"/>
    </source>
</evidence>
<dbReference type="Proteomes" id="UP000271098">
    <property type="component" value="Unassembled WGS sequence"/>
</dbReference>
<keyword evidence="2" id="KW-1185">Reference proteome</keyword>
<evidence type="ECO:0000313" key="1">
    <source>
        <dbReference type="EMBL" id="VDK66381.1"/>
    </source>
</evidence>
<accession>A0A183DJN7</accession>
<dbReference type="EMBL" id="UYRT01027474">
    <property type="protein sequence ID" value="VDK66381.1"/>
    <property type="molecule type" value="Genomic_DNA"/>
</dbReference>
<sequence length="110" mass="12878">MRNFEKLVSKRLKNWVSLIRVTMEQPEMCCHPGRNLCTPIVIFFPSIWLVTPNHHASLSSLSTACRLFQLFFFTCDRLFVYSLGLKITTSQVKCPRFLEFFVSVRKNSRS</sequence>